<keyword evidence="2" id="KW-0472">Membrane</keyword>
<reference evidence="3 4" key="2">
    <citation type="journal article" date="2022" name="Mol. Biol. Evol.">
        <title>Comparative Genomics Reveals Insights into the Divergent Evolution of Astigmatic Mites and Household Pest Adaptations.</title>
        <authorList>
            <person name="Xiong Q."/>
            <person name="Wan A.T."/>
            <person name="Liu X."/>
            <person name="Fung C.S."/>
            <person name="Xiao X."/>
            <person name="Malainual N."/>
            <person name="Hou J."/>
            <person name="Wang L."/>
            <person name="Wang M."/>
            <person name="Yang K.Y."/>
            <person name="Cui Y."/>
            <person name="Leung E.L."/>
            <person name="Nong W."/>
            <person name="Shin S.K."/>
            <person name="Au S.W."/>
            <person name="Jeong K.Y."/>
            <person name="Chew F.T."/>
            <person name="Hui J.H."/>
            <person name="Leung T.F."/>
            <person name="Tungtrongchitr A."/>
            <person name="Zhong N."/>
            <person name="Liu Z."/>
            <person name="Tsui S.K."/>
        </authorList>
    </citation>
    <scope>NUCLEOTIDE SEQUENCE [LARGE SCALE GENOMIC DNA]</scope>
    <source>
        <strain evidence="3">Derp</strain>
    </source>
</reference>
<feature type="region of interest" description="Disordered" evidence="1">
    <location>
        <begin position="166"/>
        <end position="193"/>
    </location>
</feature>
<comment type="caution">
    <text evidence="3">The sequence shown here is derived from an EMBL/GenBank/DDBJ whole genome shotgun (WGS) entry which is preliminary data.</text>
</comment>
<reference evidence="3 4" key="1">
    <citation type="journal article" date="2018" name="J. Allergy Clin. Immunol.">
        <title>High-quality assembly of Dermatophagoides pteronyssinus genome and transcriptome reveals a wide range of novel allergens.</title>
        <authorList>
            <person name="Liu X.Y."/>
            <person name="Yang K.Y."/>
            <person name="Wang M.Q."/>
            <person name="Kwok J.S."/>
            <person name="Zeng X."/>
            <person name="Yang Z."/>
            <person name="Xiao X.J."/>
            <person name="Lau C.P."/>
            <person name="Li Y."/>
            <person name="Huang Z.M."/>
            <person name="Ba J.G."/>
            <person name="Yim A.K."/>
            <person name="Ouyang C.Y."/>
            <person name="Ngai S.M."/>
            <person name="Chan T.F."/>
            <person name="Leung E.L."/>
            <person name="Liu L."/>
            <person name="Liu Z.G."/>
            <person name="Tsui S.K."/>
        </authorList>
    </citation>
    <scope>NUCLEOTIDE SEQUENCE [LARGE SCALE GENOMIC DNA]</scope>
    <source>
        <strain evidence="3">Derp</strain>
    </source>
</reference>
<organism evidence="3 4">
    <name type="scientific">Dermatophagoides pteronyssinus</name>
    <name type="common">European house dust mite</name>
    <dbReference type="NCBI Taxonomy" id="6956"/>
    <lineage>
        <taxon>Eukaryota</taxon>
        <taxon>Metazoa</taxon>
        <taxon>Ecdysozoa</taxon>
        <taxon>Arthropoda</taxon>
        <taxon>Chelicerata</taxon>
        <taxon>Arachnida</taxon>
        <taxon>Acari</taxon>
        <taxon>Acariformes</taxon>
        <taxon>Sarcoptiformes</taxon>
        <taxon>Astigmata</taxon>
        <taxon>Psoroptidia</taxon>
        <taxon>Analgoidea</taxon>
        <taxon>Pyroglyphidae</taxon>
        <taxon>Dermatophagoidinae</taxon>
        <taxon>Dermatophagoides</taxon>
    </lineage>
</organism>
<feature type="region of interest" description="Disordered" evidence="1">
    <location>
        <begin position="569"/>
        <end position="595"/>
    </location>
</feature>
<dbReference type="Proteomes" id="UP000887458">
    <property type="component" value="Unassembled WGS sequence"/>
</dbReference>
<evidence type="ECO:0000256" key="1">
    <source>
        <dbReference type="SAM" id="MobiDB-lite"/>
    </source>
</evidence>
<evidence type="ECO:0000313" key="3">
    <source>
        <dbReference type="EMBL" id="KAH9415996.1"/>
    </source>
</evidence>
<dbReference type="EMBL" id="NJHN03000095">
    <property type="protein sequence ID" value="KAH9415996.1"/>
    <property type="molecule type" value="Genomic_DNA"/>
</dbReference>
<accession>A0ABQ8J0A3</accession>
<feature type="compositionally biased region" description="Basic and acidic residues" evidence="1">
    <location>
        <begin position="170"/>
        <end position="179"/>
    </location>
</feature>
<feature type="compositionally biased region" description="Basic and acidic residues" evidence="1">
    <location>
        <begin position="318"/>
        <end position="334"/>
    </location>
</feature>
<name>A0ABQ8J0A3_DERPT</name>
<evidence type="ECO:0000256" key="2">
    <source>
        <dbReference type="SAM" id="Phobius"/>
    </source>
</evidence>
<feature type="region of interest" description="Disordered" evidence="1">
    <location>
        <begin position="318"/>
        <end position="340"/>
    </location>
</feature>
<sequence length="635" mass="74545">MTKKSLSLVTYIFRLPSMFLFACFRFILLSLLLFLIVIVSTIWTKTTTLTKLTNNSIDINQTVPITISAHSNHYNQNDDNEIISEFPFINKSVRTTDVQNDLFISNNNKLLYIKNMNDSQNDQQMLSTIVHSSANHNDKLLNFISKYYSDGKNNDLIYNDMNIVENDDDDKQKNKKSYDRNLINEQQQKQKNRIKINEQSNEKRIIQLFERICQQSWKNQTKNNKIQNETNLNNLTTTTVETELGQILKLLQKWSLYSSKHQLLSSHYSLLNDTNINNIIGNICRQQIMSKQYQHQLMMMMMNNIKMQKKNELIPETKNKKEEDHQHDHHHDDTMSNQGIMDNNNNSISLTKMLAKHETEKQMLTNKEFSSILHNDVDHHHHSRTKNIGQNSNSGLQWKTIINPNERMLSTLNMEHKFNKQNETDLHHVDHDRIIVTNKKINDNIQPLLFDKINEKNKHLLLNNDNNNANNSDIGGTISFNQTINDNRKFRKESNISDTIIINNNNNKSENNLNEIQLGINVPTQNMMKMKKILVENESTMNIYEHEHKTNYNNQLFINVNDGWKKLSSSASLQQQQRQNENDHKQQQWPDQNSKSTLFETTTMVIIDRQNNNDKDFNSDFDLLPPYIDIIITNR</sequence>
<proteinExistence type="predicted"/>
<keyword evidence="4" id="KW-1185">Reference proteome</keyword>
<keyword evidence="2" id="KW-0812">Transmembrane</keyword>
<evidence type="ECO:0008006" key="5">
    <source>
        <dbReference type="Google" id="ProtNLM"/>
    </source>
</evidence>
<keyword evidence="2" id="KW-1133">Transmembrane helix</keyword>
<evidence type="ECO:0000313" key="4">
    <source>
        <dbReference type="Proteomes" id="UP000887458"/>
    </source>
</evidence>
<protein>
    <recommendedName>
        <fullName evidence="5">GATA zinc finger domain-containing protein 14-like</fullName>
    </recommendedName>
</protein>
<feature type="transmembrane region" description="Helical" evidence="2">
    <location>
        <begin position="20"/>
        <end position="43"/>
    </location>
</feature>
<gene>
    <name evidence="3" type="ORF">DERP_000491</name>
</gene>